<keyword evidence="1" id="KW-0812">Transmembrane</keyword>
<evidence type="ECO:0000259" key="2">
    <source>
        <dbReference type="Pfam" id="PF13490"/>
    </source>
</evidence>
<dbReference type="EMBL" id="WNKX01000039">
    <property type="protein sequence ID" value="MTW14291.1"/>
    <property type="molecule type" value="Genomic_DNA"/>
</dbReference>
<accession>A0A6L6QQB2</accession>
<gene>
    <name evidence="3" type="ORF">GM658_27110</name>
</gene>
<dbReference type="RefSeq" id="WP_155457234.1">
    <property type="nucleotide sequence ID" value="NZ_WNKX01000039.1"/>
</dbReference>
<dbReference type="AlphaFoldDB" id="A0A6L6QQB2"/>
<keyword evidence="1" id="KW-1133">Transmembrane helix</keyword>
<evidence type="ECO:0000313" key="3">
    <source>
        <dbReference type="EMBL" id="MTW14291.1"/>
    </source>
</evidence>
<dbReference type="Pfam" id="PF13490">
    <property type="entry name" value="zf-HC2"/>
    <property type="match status" value="1"/>
</dbReference>
<evidence type="ECO:0000256" key="1">
    <source>
        <dbReference type="SAM" id="Phobius"/>
    </source>
</evidence>
<feature type="transmembrane region" description="Helical" evidence="1">
    <location>
        <begin position="108"/>
        <end position="128"/>
    </location>
</feature>
<evidence type="ECO:0000313" key="4">
    <source>
        <dbReference type="Proteomes" id="UP000472320"/>
    </source>
</evidence>
<dbReference type="OrthoDB" id="5958009at2"/>
<dbReference type="Proteomes" id="UP000472320">
    <property type="component" value="Unassembled WGS sequence"/>
</dbReference>
<feature type="domain" description="Putative zinc-finger" evidence="2">
    <location>
        <begin position="17"/>
        <end position="47"/>
    </location>
</feature>
<proteinExistence type="predicted"/>
<reference evidence="3 4" key="1">
    <citation type="submission" date="2019-11" db="EMBL/GenBank/DDBJ databases">
        <title>Type strains purchased from KCTC, JCM and DSMZ.</title>
        <authorList>
            <person name="Lu H."/>
        </authorList>
    </citation>
    <scope>NUCLEOTIDE SEQUENCE [LARGE SCALE GENOMIC DNA]</scope>
    <source>
        <strain evidence="3 4">JCM 31587</strain>
    </source>
</reference>
<comment type="caution">
    <text evidence="3">The sequence shown here is derived from an EMBL/GenBank/DDBJ whole genome shotgun (WGS) entry which is preliminary data.</text>
</comment>
<keyword evidence="1" id="KW-0472">Membrane</keyword>
<keyword evidence="4" id="KW-1185">Reference proteome</keyword>
<dbReference type="InterPro" id="IPR027383">
    <property type="entry name" value="Znf_put"/>
</dbReference>
<organism evidence="3 4">
    <name type="scientific">Massilia eburnea</name>
    <dbReference type="NCBI Taxonomy" id="1776165"/>
    <lineage>
        <taxon>Bacteria</taxon>
        <taxon>Pseudomonadati</taxon>
        <taxon>Pseudomonadota</taxon>
        <taxon>Betaproteobacteria</taxon>
        <taxon>Burkholderiales</taxon>
        <taxon>Oxalobacteraceae</taxon>
        <taxon>Telluria group</taxon>
        <taxon>Massilia</taxon>
    </lineage>
</organism>
<protein>
    <recommendedName>
        <fullName evidence="2">Putative zinc-finger domain-containing protein</fullName>
    </recommendedName>
</protein>
<sequence>MNGRIVNLDVAVHNAMQEQMPLYLAGRLDEAASARLQQHLQSCALCQEELAWQRKLRSASPPLAEGLDMERALARLAPQLAETAAAPAAPAMPALPWWRRAAANEARWLRWALAAQCVLIAGLVLLLARPDATPRYALLGSPAQAQANVVVVFQPGTRESELRGILQANGARLVGGPTETDAYLLAVPGGQRDQILLRLRTEASIKLAEPLGGKGDGGGP</sequence>
<name>A0A6L6QQB2_9BURK</name>